<organism evidence="2 3">
    <name type="scientific">Mesobacillus persicus</name>
    <dbReference type="NCBI Taxonomy" id="930146"/>
    <lineage>
        <taxon>Bacteria</taxon>
        <taxon>Bacillati</taxon>
        <taxon>Bacillota</taxon>
        <taxon>Bacilli</taxon>
        <taxon>Bacillales</taxon>
        <taxon>Bacillaceae</taxon>
        <taxon>Mesobacillus</taxon>
    </lineage>
</organism>
<keyword evidence="3" id="KW-1185">Reference proteome</keyword>
<evidence type="ECO:0000313" key="3">
    <source>
        <dbReference type="Proteomes" id="UP000198553"/>
    </source>
</evidence>
<feature type="compositionally biased region" description="Basic and acidic residues" evidence="1">
    <location>
        <begin position="35"/>
        <end position="70"/>
    </location>
</feature>
<evidence type="ECO:0000313" key="2">
    <source>
        <dbReference type="EMBL" id="SEM87405.1"/>
    </source>
</evidence>
<protein>
    <recommendedName>
        <fullName evidence="4">DUF3886 domain-containing protein</fullName>
    </recommendedName>
</protein>
<dbReference type="EMBL" id="FOBW01000006">
    <property type="protein sequence ID" value="SEM87405.1"/>
    <property type="molecule type" value="Genomic_DNA"/>
</dbReference>
<name>A0A1H8BWY8_9BACI</name>
<dbReference type="InterPro" id="IPR024980">
    <property type="entry name" value="DUF3886"/>
</dbReference>
<accession>A0A1H8BWY8</accession>
<dbReference type="AlphaFoldDB" id="A0A1H8BWY8"/>
<gene>
    <name evidence="2" type="ORF">SAMN05192533_106197</name>
</gene>
<dbReference type="Proteomes" id="UP000198553">
    <property type="component" value="Unassembled WGS sequence"/>
</dbReference>
<evidence type="ECO:0008006" key="4">
    <source>
        <dbReference type="Google" id="ProtNLM"/>
    </source>
</evidence>
<feature type="region of interest" description="Disordered" evidence="1">
    <location>
        <begin position="1"/>
        <end position="86"/>
    </location>
</feature>
<proteinExistence type="predicted"/>
<reference evidence="3" key="1">
    <citation type="submission" date="2016-10" db="EMBL/GenBank/DDBJ databases">
        <authorList>
            <person name="Varghese N."/>
            <person name="Submissions S."/>
        </authorList>
    </citation>
    <scope>NUCLEOTIDE SEQUENCE [LARGE SCALE GENOMIC DNA]</scope>
    <source>
        <strain evidence="3">B48,IBRC-M 10115,DSM 25386,CECT 8001</strain>
    </source>
</reference>
<sequence length="86" mass="10479">MKKKKQTRPQAKKEEKSVTLGDRLNTDLMSQLKAKQQELKEVEEKQKQAQKEAEAKRKREEQRQREKNMSFEELLQQNDMDWKKFK</sequence>
<evidence type="ECO:0000256" key="1">
    <source>
        <dbReference type="SAM" id="MobiDB-lite"/>
    </source>
</evidence>
<dbReference type="RefSeq" id="WP_090744777.1">
    <property type="nucleotide sequence ID" value="NZ_FOBW01000006.1"/>
</dbReference>
<dbReference type="STRING" id="930146.SAMN05192533_106197"/>
<dbReference type="Pfam" id="PF13025">
    <property type="entry name" value="DUF3886"/>
    <property type="match status" value="1"/>
</dbReference>